<evidence type="ECO:0000313" key="2">
    <source>
        <dbReference type="EMBL" id="OQD87603.1"/>
    </source>
</evidence>
<reference evidence="3" key="1">
    <citation type="journal article" date="2017" name="Nat. Microbiol.">
        <title>Global analysis of biosynthetic gene clusters reveals vast potential of secondary metabolite production in Penicillium species.</title>
        <authorList>
            <person name="Nielsen J.C."/>
            <person name="Grijseels S."/>
            <person name="Prigent S."/>
            <person name="Ji B."/>
            <person name="Dainat J."/>
            <person name="Nielsen K.F."/>
            <person name="Frisvad J.C."/>
            <person name="Workman M."/>
            <person name="Nielsen J."/>
        </authorList>
    </citation>
    <scope>NUCLEOTIDE SEQUENCE [LARGE SCALE GENOMIC DNA]</scope>
    <source>
        <strain evidence="3">IBT 31811</strain>
    </source>
</reference>
<accession>A0A1V6QEF8</accession>
<comment type="caution">
    <text evidence="2">The sequence shown here is derived from an EMBL/GenBank/DDBJ whole genome shotgun (WGS) entry which is preliminary data.</text>
</comment>
<organism evidence="2 3">
    <name type="scientific">Penicillium antarcticum</name>
    <dbReference type="NCBI Taxonomy" id="416450"/>
    <lineage>
        <taxon>Eukaryota</taxon>
        <taxon>Fungi</taxon>
        <taxon>Dikarya</taxon>
        <taxon>Ascomycota</taxon>
        <taxon>Pezizomycotina</taxon>
        <taxon>Eurotiomycetes</taxon>
        <taxon>Eurotiomycetidae</taxon>
        <taxon>Eurotiales</taxon>
        <taxon>Aspergillaceae</taxon>
        <taxon>Penicillium</taxon>
    </lineage>
</organism>
<proteinExistence type="predicted"/>
<feature type="compositionally biased region" description="Basic and acidic residues" evidence="1">
    <location>
        <begin position="499"/>
        <end position="508"/>
    </location>
</feature>
<sequence length="563" mass="62456">MATQAANAAGQEWLAYTPRPLKRRRVEISTPVMSQPLPLLAPLLVPGQAPSVLDLSQPKPVEGGLLCAYSHTAMASDSLLMLGPEYHSRVMDCAVPLYCSSPMQQLPLMQQLLPKQQLPFVQQLVDLRHISPMNHQPLVPPTGPYNFIRVDPVSPERFPLERITRTQAQIQNQKEESAALRKFGGSFTAYNLMRQQEVIDSFIDIAIDCLGCIELSGLEASYSSNSLVETATGMTKLFIVTRCMVSSRIFAQAADVASGRLLVFVILVRCVRRLANRSWKLCCDIYASLCHKPRLAWEQSKEQELHPIFVAWTLYKRTADGVSRVRDDPVIKRIIGDDCQIRKMCDVIKSVLDYTYPTDEYMKICDIKDVFDKKIPKLPSPSFDMAFSRETSDLGKPHRPPESCYAMASFLFDDFPSSASPVFLNAAQALVTMSASFATPFPMAQDGLLGASFADLYLNGPLYMLQDTDQIFGAGILSRSGSLETLKSTDSTETLPDLPDTRFEDRGADPSMEWEVDDIFKTIESGGGSSSCSCCNFTCYHEEGTEGCCHHFTECSPGKCCCS</sequence>
<gene>
    <name evidence="2" type="ORF">PENANT_c005G05208</name>
</gene>
<dbReference type="AlphaFoldDB" id="A0A1V6QEF8"/>
<name>A0A1V6QEF8_9EURO</name>
<keyword evidence="3" id="KW-1185">Reference proteome</keyword>
<dbReference type="Proteomes" id="UP000191672">
    <property type="component" value="Unassembled WGS sequence"/>
</dbReference>
<evidence type="ECO:0000313" key="3">
    <source>
        <dbReference type="Proteomes" id="UP000191672"/>
    </source>
</evidence>
<evidence type="ECO:0000256" key="1">
    <source>
        <dbReference type="SAM" id="MobiDB-lite"/>
    </source>
</evidence>
<dbReference type="EMBL" id="MDYN01000005">
    <property type="protein sequence ID" value="OQD87603.1"/>
    <property type="molecule type" value="Genomic_DNA"/>
</dbReference>
<protein>
    <submittedName>
        <fullName evidence="2">Uncharacterized protein</fullName>
    </submittedName>
</protein>
<feature type="region of interest" description="Disordered" evidence="1">
    <location>
        <begin position="488"/>
        <end position="508"/>
    </location>
</feature>